<dbReference type="EMBL" id="FMBM01000003">
    <property type="protein sequence ID" value="SCC82503.1"/>
    <property type="molecule type" value="Genomic_DNA"/>
</dbReference>
<protein>
    <submittedName>
        <fullName evidence="2">Alpha/beta hydrolase family</fullName>
    </submittedName>
</protein>
<dbReference type="Proteomes" id="UP000182800">
    <property type="component" value="Unassembled WGS sequence"/>
</dbReference>
<dbReference type="GO" id="GO:0016787">
    <property type="term" value="F:hydrolase activity"/>
    <property type="evidence" value="ECO:0007669"/>
    <property type="project" value="UniProtKB-KW"/>
</dbReference>
<name>A0A0P8A563_9HYPH</name>
<dbReference type="InterPro" id="IPR000073">
    <property type="entry name" value="AB_hydrolase_1"/>
</dbReference>
<dbReference type="PATRIC" id="fig|1653334.4.peg.2084"/>
<dbReference type="RefSeq" id="WP_074446322.1">
    <property type="nucleotide sequence ID" value="NZ_FMBM01000003.1"/>
</dbReference>
<dbReference type="OrthoDB" id="9798884at2"/>
<evidence type="ECO:0000313" key="4">
    <source>
        <dbReference type="Proteomes" id="UP000050497"/>
    </source>
</evidence>
<evidence type="ECO:0000259" key="1">
    <source>
        <dbReference type="Pfam" id="PF00561"/>
    </source>
</evidence>
<dbReference type="AlphaFoldDB" id="A0A0P8A563"/>
<dbReference type="SUPFAM" id="SSF53474">
    <property type="entry name" value="alpha/beta-Hydrolases"/>
    <property type="match status" value="1"/>
</dbReference>
<dbReference type="Proteomes" id="UP000050497">
    <property type="component" value="Unassembled WGS sequence"/>
</dbReference>
<sequence>MRWILRTAIIGLVAYIGLVAMLFTTQRALQYPASARVTDVEEAQLSGFSDVVITTEDGEELRAFWKPPEEGRTLVLYFHGNGGSLWNRRFRAQALAEDGRGVLMVSYRGYSGSTGSPTEDGLHADARAAYAFASEHAEPARILAYGESLGTGVVMRLAADNPLGAIVLDAPFTSTANVAARLYPIVPVRLLMLDQFRSIDLVAEITAPALIMHGRRDQVVPFADGRKLYEALPGPKRFLAFPESGHVSLFEDGGLEAVQTLMEGIENGDPAAKLESIAL</sequence>
<evidence type="ECO:0000313" key="5">
    <source>
        <dbReference type="Proteomes" id="UP000182800"/>
    </source>
</evidence>
<dbReference type="PANTHER" id="PTHR12277:SF81">
    <property type="entry name" value="PROTEIN ABHD13"/>
    <property type="match status" value="1"/>
</dbReference>
<proteinExistence type="predicted"/>
<evidence type="ECO:0000313" key="3">
    <source>
        <dbReference type="EMBL" id="SCC82503.1"/>
    </source>
</evidence>
<keyword evidence="5" id="KW-1185">Reference proteome</keyword>
<feature type="domain" description="AB hydrolase-1" evidence="1">
    <location>
        <begin position="74"/>
        <end position="173"/>
    </location>
</feature>
<evidence type="ECO:0000313" key="2">
    <source>
        <dbReference type="EMBL" id="KPQ12822.1"/>
    </source>
</evidence>
<comment type="caution">
    <text evidence="2">The sequence shown here is derived from an EMBL/GenBank/DDBJ whole genome shotgun (WGS) entry which is preliminary data.</text>
</comment>
<reference evidence="2 4" key="1">
    <citation type="submission" date="2015-09" db="EMBL/GenBank/DDBJ databases">
        <title>Identification and resolution of microdiversity through metagenomic sequencing of parallel consortia.</title>
        <authorList>
            <person name="Nelson W.C."/>
            <person name="Romine M.F."/>
            <person name="Lindemann S.R."/>
        </authorList>
    </citation>
    <scope>NUCLEOTIDE SEQUENCE [LARGE SCALE GENOMIC DNA]</scope>
    <source>
        <strain evidence="2">HL-109</strain>
    </source>
</reference>
<dbReference type="PANTHER" id="PTHR12277">
    <property type="entry name" value="ALPHA/BETA HYDROLASE DOMAIN-CONTAINING PROTEIN"/>
    <property type="match status" value="1"/>
</dbReference>
<dbReference type="Gene3D" id="3.40.50.1820">
    <property type="entry name" value="alpha/beta hydrolase"/>
    <property type="match status" value="1"/>
</dbReference>
<gene>
    <name evidence="3" type="ORF">GA0071312_3506</name>
    <name evidence="2" type="ORF">HLUCCO17_01620</name>
</gene>
<dbReference type="Pfam" id="PF00561">
    <property type="entry name" value="Abhydrolase_1"/>
    <property type="match status" value="1"/>
</dbReference>
<dbReference type="STRING" id="1653334.GA0071312_3506"/>
<keyword evidence="2" id="KW-0378">Hydrolase</keyword>
<accession>A0A0P8A563</accession>
<dbReference type="EMBL" id="LJSX01000001">
    <property type="protein sequence ID" value="KPQ12822.1"/>
    <property type="molecule type" value="Genomic_DNA"/>
</dbReference>
<dbReference type="InterPro" id="IPR029058">
    <property type="entry name" value="AB_hydrolase_fold"/>
</dbReference>
<reference evidence="3 5" key="2">
    <citation type="submission" date="2016-08" db="EMBL/GenBank/DDBJ databases">
        <authorList>
            <person name="Varghese N."/>
            <person name="Submissions Spin"/>
        </authorList>
    </citation>
    <scope>NUCLEOTIDE SEQUENCE [LARGE SCALE GENOMIC DNA]</scope>
    <source>
        <strain evidence="3 5">HL-109</strain>
    </source>
</reference>
<organism evidence="2 4">
    <name type="scientific">Saliniramus fredricksonii</name>
    <dbReference type="NCBI Taxonomy" id="1653334"/>
    <lineage>
        <taxon>Bacteria</taxon>
        <taxon>Pseudomonadati</taxon>
        <taxon>Pseudomonadota</taxon>
        <taxon>Alphaproteobacteria</taxon>
        <taxon>Hyphomicrobiales</taxon>
        <taxon>Salinarimonadaceae</taxon>
        <taxon>Saliniramus</taxon>
    </lineage>
</organism>